<dbReference type="RefSeq" id="WP_131838388.1">
    <property type="nucleotide sequence ID" value="NZ_SLWB01000003.1"/>
</dbReference>
<organism evidence="2 3">
    <name type="scientific">Acetobacteroides hydrogenigenes</name>
    <dbReference type="NCBI Taxonomy" id="979970"/>
    <lineage>
        <taxon>Bacteria</taxon>
        <taxon>Pseudomonadati</taxon>
        <taxon>Bacteroidota</taxon>
        <taxon>Bacteroidia</taxon>
        <taxon>Bacteroidales</taxon>
        <taxon>Rikenellaceae</taxon>
        <taxon>Acetobacteroides</taxon>
    </lineage>
</organism>
<dbReference type="Proteomes" id="UP000294830">
    <property type="component" value="Unassembled WGS sequence"/>
</dbReference>
<evidence type="ECO:0000313" key="3">
    <source>
        <dbReference type="Proteomes" id="UP000294830"/>
    </source>
</evidence>
<keyword evidence="1" id="KW-0175">Coiled coil</keyword>
<keyword evidence="3" id="KW-1185">Reference proteome</keyword>
<feature type="coiled-coil region" evidence="1">
    <location>
        <begin position="30"/>
        <end position="57"/>
    </location>
</feature>
<accession>A0A4R2EQ58</accession>
<proteinExistence type="predicted"/>
<name>A0A4R2EQ58_9BACT</name>
<dbReference type="Pfam" id="PF19775">
    <property type="entry name" value="DUF6261"/>
    <property type="match status" value="1"/>
</dbReference>
<comment type="caution">
    <text evidence="2">The sequence shown here is derived from an EMBL/GenBank/DDBJ whole genome shotgun (WGS) entry which is preliminary data.</text>
</comment>
<dbReference type="EMBL" id="SLWB01000003">
    <property type="protein sequence ID" value="TCN70517.1"/>
    <property type="molecule type" value="Genomic_DNA"/>
</dbReference>
<evidence type="ECO:0000256" key="1">
    <source>
        <dbReference type="SAM" id="Coils"/>
    </source>
</evidence>
<reference evidence="2 3" key="1">
    <citation type="submission" date="2019-03" db="EMBL/GenBank/DDBJ databases">
        <title>Genomic Encyclopedia of Archaeal and Bacterial Type Strains, Phase II (KMG-II): from individual species to whole genera.</title>
        <authorList>
            <person name="Goeker M."/>
        </authorList>
    </citation>
    <scope>NUCLEOTIDE SEQUENCE [LARGE SCALE GENOMIC DNA]</scope>
    <source>
        <strain evidence="2 3">RL-C</strain>
    </source>
</reference>
<protein>
    <submittedName>
        <fullName evidence="2">Uncharacterized protein</fullName>
    </submittedName>
</protein>
<dbReference type="AlphaFoldDB" id="A0A4R2EQ58"/>
<sequence>MKTKSIHLSNLRVVELLTFLERILPVLNQNAALNAKLKQKVDELVRATQELAAAQSQGSFENETKAVKQAAKRLNESIKLFVKFVDAFTHSDSAATKEQATLILSAVRREMPTLTGGVQKAQPGVVDGLNQLFTTNSRYADSLVALGAKPFWTKVMDEKSSFEGVYSNRTAVKASEEDAESAYEISKTVRPQVKALLEFLDDLYSVEEKPEYADMIGKINVEIDAVMAVIHTRETLAEKAKKEKEQNRSQE</sequence>
<evidence type="ECO:0000313" key="2">
    <source>
        <dbReference type="EMBL" id="TCN70517.1"/>
    </source>
</evidence>
<dbReference type="InterPro" id="IPR046228">
    <property type="entry name" value="DUF6261"/>
</dbReference>
<dbReference type="OrthoDB" id="1115936at2"/>
<gene>
    <name evidence="2" type="ORF">CLV25_10332</name>
</gene>